<dbReference type="EMBL" id="FWXF01000030">
    <property type="protein sequence ID" value="SMC28255.1"/>
    <property type="molecule type" value="Genomic_DNA"/>
</dbReference>
<dbReference type="OrthoDB" id="8477405at2"/>
<dbReference type="InterPro" id="IPR038724">
    <property type="entry name" value="RepA"/>
</dbReference>
<dbReference type="SUPFAM" id="SSF52540">
    <property type="entry name" value="P-loop containing nucleoside triphosphate hydrolases"/>
    <property type="match status" value="1"/>
</dbReference>
<evidence type="ECO:0000313" key="2">
    <source>
        <dbReference type="Proteomes" id="UP000192783"/>
    </source>
</evidence>
<protein>
    <recommendedName>
        <fullName evidence="3">Plasmid and phage replicative helicase</fullName>
    </recommendedName>
</protein>
<sequence length="301" mass="33677">MTYTTTKPILPWLDIKKAITEPAKPLDYVLPGLKSGTVGTLVSPGGSGKSMFALEAAVTVAGGPDLLALTRTGWKHTTGRVVYLTAEDGEDILGIRLKSIGAFLNSSELTTICENLYIAPLDGYGVDIMNRFWKDYILNETYDARLVIFDTLRCFHRLEENSSGEMTLLVEYMKQICRTNNTTIIFLHHTNKMSALNNVGDVQQASRGSSVLTDNVRWQSYLVGMSKSEAKKYKIPEALRGYYVRFGIAKQNYGPPIPDQWYKRYEGGVLRPVDPESEHIYTYNTEACEVQQPANGAYDDF</sequence>
<evidence type="ECO:0008006" key="3">
    <source>
        <dbReference type="Google" id="ProtNLM"/>
    </source>
</evidence>
<evidence type="ECO:0000313" key="1">
    <source>
        <dbReference type="EMBL" id="SMC28255.1"/>
    </source>
</evidence>
<dbReference type="AlphaFoldDB" id="A0A1W1XWL4"/>
<dbReference type="InterPro" id="IPR027417">
    <property type="entry name" value="P-loop_NTPase"/>
</dbReference>
<dbReference type="Pfam" id="PF13481">
    <property type="entry name" value="AAA_25"/>
    <property type="match status" value="1"/>
</dbReference>
<dbReference type="Gene3D" id="3.40.50.300">
    <property type="entry name" value="P-loop containing nucleotide triphosphate hydrolases"/>
    <property type="match status" value="1"/>
</dbReference>
<reference evidence="1 2" key="1">
    <citation type="submission" date="2017-04" db="EMBL/GenBank/DDBJ databases">
        <authorList>
            <person name="Afonso C.L."/>
            <person name="Miller P.J."/>
            <person name="Scott M.A."/>
            <person name="Spackman E."/>
            <person name="Goraichik I."/>
            <person name="Dimitrov K.M."/>
            <person name="Suarez D.L."/>
            <person name="Swayne D.E."/>
        </authorList>
    </citation>
    <scope>NUCLEOTIDE SEQUENCE [LARGE SCALE GENOMIC DNA]</scope>
    <source>
        <strain evidence="1 2">DSM 13146</strain>
    </source>
</reference>
<organism evidence="1 2">
    <name type="scientific">Desulfacinum hydrothermale DSM 13146</name>
    <dbReference type="NCBI Taxonomy" id="1121390"/>
    <lineage>
        <taxon>Bacteria</taxon>
        <taxon>Pseudomonadati</taxon>
        <taxon>Thermodesulfobacteriota</taxon>
        <taxon>Syntrophobacteria</taxon>
        <taxon>Syntrophobacterales</taxon>
        <taxon>Syntrophobacteraceae</taxon>
        <taxon>Desulfacinum</taxon>
    </lineage>
</organism>
<dbReference type="RefSeq" id="WP_084059090.1">
    <property type="nucleotide sequence ID" value="NZ_FWXF01000030.1"/>
</dbReference>
<gene>
    <name evidence="1" type="ORF">SAMN02746041_03213</name>
</gene>
<accession>A0A1W1XWL4</accession>
<name>A0A1W1XWL4_9BACT</name>
<dbReference type="STRING" id="1121390.SAMN02746041_03213"/>
<keyword evidence="2" id="KW-1185">Reference proteome</keyword>
<dbReference type="Proteomes" id="UP000192783">
    <property type="component" value="Unassembled WGS sequence"/>
</dbReference>
<dbReference type="CDD" id="cd01125">
    <property type="entry name" value="RepA_RSF1010_like"/>
    <property type="match status" value="1"/>
</dbReference>
<proteinExistence type="predicted"/>